<dbReference type="CDD" id="cd01948">
    <property type="entry name" value="EAL"/>
    <property type="match status" value="1"/>
</dbReference>
<dbReference type="OrthoDB" id="9805474at2"/>
<dbReference type="PANTHER" id="PTHR33121">
    <property type="entry name" value="CYCLIC DI-GMP PHOSPHODIESTERASE PDEF"/>
    <property type="match status" value="1"/>
</dbReference>
<dbReference type="Gene3D" id="3.20.20.450">
    <property type="entry name" value="EAL domain"/>
    <property type="match status" value="1"/>
</dbReference>
<dbReference type="InterPro" id="IPR050706">
    <property type="entry name" value="Cyclic-di-GMP_PDE-like"/>
</dbReference>
<name>A0A1D3TXS4_9FIRM</name>
<dbReference type="InterPro" id="IPR001633">
    <property type="entry name" value="EAL_dom"/>
</dbReference>
<accession>A0A1D3TXS4</accession>
<evidence type="ECO:0000313" key="2">
    <source>
        <dbReference type="EMBL" id="SCP99193.1"/>
    </source>
</evidence>
<dbReference type="SUPFAM" id="SSF141868">
    <property type="entry name" value="EAL domain-like"/>
    <property type="match status" value="1"/>
</dbReference>
<protein>
    <submittedName>
        <fullName evidence="2">EAL domain, c-di-GMP-specific phosphodiesterase class I (Or its enzymatically inactive variant)</fullName>
    </submittedName>
</protein>
<dbReference type="SMART" id="SM00052">
    <property type="entry name" value="EAL"/>
    <property type="match status" value="1"/>
</dbReference>
<dbReference type="InterPro" id="IPR035919">
    <property type="entry name" value="EAL_sf"/>
</dbReference>
<dbReference type="GO" id="GO:0071111">
    <property type="term" value="F:cyclic-guanylate-specific phosphodiesterase activity"/>
    <property type="evidence" value="ECO:0007669"/>
    <property type="project" value="InterPro"/>
</dbReference>
<gene>
    <name evidence="2" type="ORF">SAMN05421730_103423</name>
</gene>
<dbReference type="AlphaFoldDB" id="A0A1D3TXS4"/>
<dbReference type="RefSeq" id="WP_091236493.1">
    <property type="nucleotide sequence ID" value="NZ_FMKA01000034.1"/>
</dbReference>
<organism evidence="2 3">
    <name type="scientific">Anaerobium acetethylicum</name>
    <dbReference type="NCBI Taxonomy" id="1619234"/>
    <lineage>
        <taxon>Bacteria</taxon>
        <taxon>Bacillati</taxon>
        <taxon>Bacillota</taxon>
        <taxon>Clostridia</taxon>
        <taxon>Lachnospirales</taxon>
        <taxon>Lachnospiraceae</taxon>
        <taxon>Anaerobium</taxon>
    </lineage>
</organism>
<evidence type="ECO:0000259" key="1">
    <source>
        <dbReference type="PROSITE" id="PS50883"/>
    </source>
</evidence>
<sequence length="318" mass="36847">MRKLYGQHVRFDVLAGTKDIFKKGVTKIAGHRKGQKLLKEDIIRKIQMENKLKKGIDNGEFRLYYQPQLRLNTEEIIGMEALTRWIHPDEGFISPAVFIPAAEETDQIYILEQWVLHKALRQKREWEEEGFGHIELSINLSGRTLESRSAFQEIEEIFSEHKVDYSKIVIEMTETALFSNMELVIEHLERLKERGIKIALDDFGTGYSSLTHLKKLPIDIIKLDKSFVGQAPEGGKETVIIKNIISMAHELEYRVIAEGIETYEQLDCLKKFTCETGQGFLFERPMPKDIIRELLRFPNRKETARLKKSAASQIPIMD</sequence>
<dbReference type="STRING" id="1619234.SAMN05421730_103423"/>
<proteinExistence type="predicted"/>
<dbReference type="EMBL" id="FMKA01000034">
    <property type="protein sequence ID" value="SCP99193.1"/>
    <property type="molecule type" value="Genomic_DNA"/>
</dbReference>
<feature type="domain" description="EAL" evidence="1">
    <location>
        <begin position="45"/>
        <end position="299"/>
    </location>
</feature>
<reference evidence="2 3" key="1">
    <citation type="submission" date="2016-09" db="EMBL/GenBank/DDBJ databases">
        <authorList>
            <person name="Capua I."/>
            <person name="De Benedictis P."/>
            <person name="Joannis T."/>
            <person name="Lombin L.H."/>
            <person name="Cattoli G."/>
        </authorList>
    </citation>
    <scope>NUCLEOTIDE SEQUENCE [LARGE SCALE GENOMIC DNA]</scope>
    <source>
        <strain evidence="2 3">GluBS11</strain>
    </source>
</reference>
<evidence type="ECO:0000313" key="3">
    <source>
        <dbReference type="Proteomes" id="UP000199315"/>
    </source>
</evidence>
<dbReference type="PANTHER" id="PTHR33121:SF70">
    <property type="entry name" value="SIGNALING PROTEIN YKOW"/>
    <property type="match status" value="1"/>
</dbReference>
<dbReference type="PROSITE" id="PS50883">
    <property type="entry name" value="EAL"/>
    <property type="match status" value="1"/>
</dbReference>
<dbReference type="Proteomes" id="UP000199315">
    <property type="component" value="Unassembled WGS sequence"/>
</dbReference>
<dbReference type="Pfam" id="PF00563">
    <property type="entry name" value="EAL"/>
    <property type="match status" value="1"/>
</dbReference>
<keyword evidence="3" id="KW-1185">Reference proteome</keyword>